<dbReference type="STRING" id="555778.Hneap_1012"/>
<evidence type="ECO:0000313" key="5">
    <source>
        <dbReference type="EMBL" id="ACX95848.1"/>
    </source>
</evidence>
<dbReference type="eggNOG" id="COG2326">
    <property type="taxonomic scope" value="Bacteria"/>
</dbReference>
<gene>
    <name evidence="5" type="ordered locus">Hneap_1012</name>
</gene>
<feature type="domain" description="Polyphosphate kinase-2-related" evidence="4">
    <location>
        <begin position="34"/>
        <end position="251"/>
    </location>
</feature>
<dbReference type="InterPro" id="IPR016898">
    <property type="entry name" value="Polyphosphate_phosphotransfera"/>
</dbReference>
<dbReference type="GO" id="GO:0008976">
    <property type="term" value="F:polyphosphate kinase activity"/>
    <property type="evidence" value="ECO:0007669"/>
    <property type="project" value="InterPro"/>
</dbReference>
<proteinExistence type="inferred from homology"/>
<keyword evidence="6" id="KW-1185">Reference proteome</keyword>
<dbReference type="NCBIfam" id="TIGR03709">
    <property type="entry name" value="PPK2_rel_1"/>
    <property type="match status" value="1"/>
</dbReference>
<name>D0KZH5_HALNC</name>
<organism evidence="5 6">
    <name type="scientific">Halothiobacillus neapolitanus (strain ATCC 23641 / DSM 15147 / CIP 104769 / NCIMB 8539 / c2)</name>
    <name type="common">Thiobacillus neapolitanus</name>
    <dbReference type="NCBI Taxonomy" id="555778"/>
    <lineage>
        <taxon>Bacteria</taxon>
        <taxon>Pseudomonadati</taxon>
        <taxon>Pseudomonadota</taxon>
        <taxon>Gammaproteobacteria</taxon>
        <taxon>Chromatiales</taxon>
        <taxon>Halothiobacillaceae</taxon>
        <taxon>Halothiobacillus</taxon>
    </lineage>
</organism>
<sequence>MDYRARFLVDPLKKLSLADIDPDDTGDIDKEKAAELTATYLQRMEEDQFLLYADGRQSLLVVLQALDAAGKDGVIRHVFSAMNPQGTRVHGFKQPTPLESAHDFLWRAHAHVPAAGEVVIFNRSHYEDVLVVRVHDLVPREVWSQRYEKINAFEHLLAENGTRILKFFLHISPEEQLERFKKRLDDPRRHWKISESDYSERKFWPQYIEAYEEALVKTSTLTAPWYVIPANHKWFRNLAISQIISETLDEMGLELPPTRVNIDEIKAHYHAAVKATENKKSD</sequence>
<dbReference type="HOGENOM" id="CLU_048699_1_0_6"/>
<dbReference type="Proteomes" id="UP000009102">
    <property type="component" value="Chromosome"/>
</dbReference>
<evidence type="ECO:0000256" key="2">
    <source>
        <dbReference type="ARBA" id="ARBA00022679"/>
    </source>
</evidence>
<keyword evidence="3" id="KW-0418">Kinase</keyword>
<evidence type="ECO:0000256" key="1">
    <source>
        <dbReference type="ARBA" id="ARBA00009924"/>
    </source>
</evidence>
<dbReference type="PANTHER" id="PTHR34383">
    <property type="entry name" value="POLYPHOSPHATE:AMP PHOSPHOTRANSFERASE-RELATED"/>
    <property type="match status" value="1"/>
</dbReference>
<dbReference type="KEGG" id="hna:Hneap_1012"/>
<dbReference type="RefSeq" id="WP_012823884.1">
    <property type="nucleotide sequence ID" value="NC_013422.1"/>
</dbReference>
<dbReference type="Pfam" id="PF03976">
    <property type="entry name" value="PPK2"/>
    <property type="match status" value="1"/>
</dbReference>
<dbReference type="PANTHER" id="PTHR34383:SF3">
    <property type="entry name" value="POLYPHOSPHATE:AMP PHOSPHOTRANSFERASE"/>
    <property type="match status" value="1"/>
</dbReference>
<keyword evidence="2" id="KW-0808">Transferase</keyword>
<dbReference type="InterPro" id="IPR022300">
    <property type="entry name" value="PPK2-rel_1"/>
</dbReference>
<dbReference type="AlphaFoldDB" id="D0KZH5"/>
<comment type="similarity">
    <text evidence="1">Belongs to the polyphosphate kinase 2 (PPK2) family. Class I subfamily.</text>
</comment>
<dbReference type="SUPFAM" id="SSF52540">
    <property type="entry name" value="P-loop containing nucleoside triphosphate hydrolases"/>
    <property type="match status" value="1"/>
</dbReference>
<dbReference type="InterPro" id="IPR022488">
    <property type="entry name" value="PPK2-related"/>
</dbReference>
<dbReference type="GO" id="GO:0006797">
    <property type="term" value="P:polyphosphate metabolic process"/>
    <property type="evidence" value="ECO:0007669"/>
    <property type="project" value="InterPro"/>
</dbReference>
<reference evidence="5 6" key="1">
    <citation type="submission" date="2009-10" db="EMBL/GenBank/DDBJ databases">
        <title>Complete sequence of Halothiobacillus neapolitanus c2.</title>
        <authorList>
            <consortium name="US DOE Joint Genome Institute"/>
            <person name="Lucas S."/>
            <person name="Copeland A."/>
            <person name="Lapidus A."/>
            <person name="Glavina del Rio T."/>
            <person name="Tice H."/>
            <person name="Bruce D."/>
            <person name="Goodwin L."/>
            <person name="Pitluck S."/>
            <person name="Davenport K."/>
            <person name="Brettin T."/>
            <person name="Detter J.C."/>
            <person name="Han C."/>
            <person name="Tapia R."/>
            <person name="Larimer F."/>
            <person name="Land M."/>
            <person name="Hauser L."/>
            <person name="Kyrpides N."/>
            <person name="Mikhailova N."/>
            <person name="Kerfeld C."/>
            <person name="Cannon G."/>
            <person name="Heinhort S."/>
        </authorList>
    </citation>
    <scope>NUCLEOTIDE SEQUENCE [LARGE SCALE GENOMIC DNA]</scope>
    <source>
        <strain evidence="6">ATCC 23641 / c2</strain>
    </source>
</reference>
<dbReference type="InterPro" id="IPR027417">
    <property type="entry name" value="P-loop_NTPase"/>
</dbReference>
<evidence type="ECO:0000256" key="3">
    <source>
        <dbReference type="ARBA" id="ARBA00022777"/>
    </source>
</evidence>
<evidence type="ECO:0000313" key="6">
    <source>
        <dbReference type="Proteomes" id="UP000009102"/>
    </source>
</evidence>
<dbReference type="OrthoDB" id="9775224at2"/>
<dbReference type="Gene3D" id="3.40.50.300">
    <property type="entry name" value="P-loop containing nucleotide triphosphate hydrolases"/>
    <property type="match status" value="1"/>
</dbReference>
<evidence type="ECO:0000259" key="4">
    <source>
        <dbReference type="Pfam" id="PF03976"/>
    </source>
</evidence>
<dbReference type="EMBL" id="CP001801">
    <property type="protein sequence ID" value="ACX95848.1"/>
    <property type="molecule type" value="Genomic_DNA"/>
</dbReference>
<protein>
    <recommendedName>
        <fullName evidence="4">Polyphosphate kinase-2-related domain-containing protein</fullName>
    </recommendedName>
</protein>
<accession>D0KZH5</accession>
<dbReference type="PIRSF" id="PIRSF028756">
    <property type="entry name" value="PPK2_prd"/>
    <property type="match status" value="1"/>
</dbReference>